<dbReference type="InterPro" id="IPR011042">
    <property type="entry name" value="6-blade_b-propeller_TolB-like"/>
</dbReference>
<protein>
    <recommendedName>
        <fullName evidence="6">TolB protein</fullName>
    </recommendedName>
</protein>
<dbReference type="SUPFAM" id="SSF82171">
    <property type="entry name" value="DPP6 N-terminal domain-like"/>
    <property type="match status" value="1"/>
</dbReference>
<comment type="similarity">
    <text evidence="1">Belongs to the TolB family.</text>
</comment>
<proteinExistence type="inferred from homology"/>
<comment type="caution">
    <text evidence="4">The sequence shown here is derived from an EMBL/GenBank/DDBJ whole genome shotgun (WGS) entry which is preliminary data.</text>
</comment>
<organism evidence="4 5">
    <name type="scientific">Seongchinamella sediminis</name>
    <dbReference type="NCBI Taxonomy" id="2283635"/>
    <lineage>
        <taxon>Bacteria</taxon>
        <taxon>Pseudomonadati</taxon>
        <taxon>Pseudomonadota</taxon>
        <taxon>Gammaproteobacteria</taxon>
        <taxon>Cellvibrionales</taxon>
        <taxon>Halieaceae</taxon>
        <taxon>Seongchinamella</taxon>
    </lineage>
</organism>
<keyword evidence="5" id="KW-1185">Reference proteome</keyword>
<sequence length="375" mass="41812">MELTVYLKRWVALSLLALSGACSFTITHPEQASEWPGATAPGQILFVSNQDGDREIYLAGPDGQAPEQLTNNERDDYEASWSPDGRHILFTSNRDGGNSEVYYMRADGSRQRNLSRWRGYDGQPSWSPDGQSIVFVSDRKGPLQLFSLAIDGTNPQQLTFDNEAGHDSPAWSPDGQLLAYRKLNIRAKGDLWLLDMRAMHHTQLTDNPKHEDGKPAWSPDSTSLLYHSRRQREYNIYRYDLVTGNERQLTDLPASDSNPVWSGDGSQISFLSTRGPYGRTQLFVMKEDGSDPRSITDGQSQVGDPVWLDDDGHMLLVQWQGNQSANVCSLDLATGELIPLAPAQGFQSEPKPAPFASRHTAQAMNSRFSTRYSGE</sequence>
<dbReference type="PANTHER" id="PTHR36842:SF1">
    <property type="entry name" value="PROTEIN TOLB"/>
    <property type="match status" value="1"/>
</dbReference>
<dbReference type="Pfam" id="PF07676">
    <property type="entry name" value="PD40"/>
    <property type="match status" value="5"/>
</dbReference>
<evidence type="ECO:0000313" key="4">
    <source>
        <dbReference type="EMBL" id="RLQ20382.1"/>
    </source>
</evidence>
<evidence type="ECO:0000256" key="1">
    <source>
        <dbReference type="ARBA" id="ARBA00009820"/>
    </source>
</evidence>
<dbReference type="PANTHER" id="PTHR36842">
    <property type="entry name" value="PROTEIN TOLB HOMOLOG"/>
    <property type="match status" value="1"/>
</dbReference>
<feature type="compositionally biased region" description="Polar residues" evidence="2">
    <location>
        <begin position="359"/>
        <end position="375"/>
    </location>
</feature>
<accession>A0A3L7DX55</accession>
<gene>
    <name evidence="4" type="ORF">DWB85_17965</name>
</gene>
<dbReference type="AlphaFoldDB" id="A0A3L7DX55"/>
<evidence type="ECO:0000256" key="2">
    <source>
        <dbReference type="SAM" id="MobiDB-lite"/>
    </source>
</evidence>
<evidence type="ECO:0000256" key="3">
    <source>
        <dbReference type="SAM" id="SignalP"/>
    </source>
</evidence>
<dbReference type="Proteomes" id="UP000265509">
    <property type="component" value="Unassembled WGS sequence"/>
</dbReference>
<evidence type="ECO:0008006" key="6">
    <source>
        <dbReference type="Google" id="ProtNLM"/>
    </source>
</evidence>
<feature type="signal peptide" evidence="3">
    <location>
        <begin position="1"/>
        <end position="32"/>
    </location>
</feature>
<dbReference type="EMBL" id="QRAN01000029">
    <property type="protein sequence ID" value="RLQ20382.1"/>
    <property type="molecule type" value="Genomic_DNA"/>
</dbReference>
<dbReference type="OrthoDB" id="5706299at2"/>
<name>A0A3L7DX55_9GAMM</name>
<evidence type="ECO:0000313" key="5">
    <source>
        <dbReference type="Proteomes" id="UP000265509"/>
    </source>
</evidence>
<dbReference type="RefSeq" id="WP_117957292.1">
    <property type="nucleotide sequence ID" value="NZ_QRAN01000029.1"/>
</dbReference>
<reference evidence="4 5" key="1">
    <citation type="submission" date="2018-07" db="EMBL/GenBank/DDBJ databases">
        <title>Halioglobus sp. genome submission.</title>
        <authorList>
            <person name="Ye M.-Q."/>
            <person name="Du Z.-J."/>
        </authorList>
    </citation>
    <scope>NUCLEOTIDE SEQUENCE [LARGE SCALE GENOMIC DNA]</scope>
    <source>
        <strain evidence="4 5">U0301</strain>
    </source>
</reference>
<feature type="region of interest" description="Disordered" evidence="2">
    <location>
        <begin position="344"/>
        <end position="375"/>
    </location>
</feature>
<feature type="chain" id="PRO_5018014598" description="TolB protein" evidence="3">
    <location>
        <begin position="33"/>
        <end position="375"/>
    </location>
</feature>
<keyword evidence="3" id="KW-0732">Signal</keyword>
<dbReference type="InterPro" id="IPR011659">
    <property type="entry name" value="WD40"/>
</dbReference>
<dbReference type="Gene3D" id="2.120.10.30">
    <property type="entry name" value="TolB, C-terminal domain"/>
    <property type="match status" value="2"/>
</dbReference>